<sequence length="237" mass="26061">MALLPPSSLPTLKVPPSLPSFRVAWVAVSVSFFFKAFGRQLSPLASSVPIVWHGLPFPFLLTVDRLPCLLLSSLSPPSSFLRPPSSVLPHSTGCHSIFFFTFDRLPCLPPSSVPTLKVPPSLPPSLPSFRVGLMRKFVLLLLWDPSYGTGCHFLFFFTFDQLPCLPPPSSLLPCFLKIAFGCRDIEASLKPARRKTHAGKASQPERVPRVVCRTMLVARTTIVNVELGENHMGKTPS</sequence>
<dbReference type="AlphaFoldDB" id="A0A0M8PD44"/>
<comment type="caution">
    <text evidence="1">The sequence shown here is derived from an EMBL/GenBank/DDBJ whole genome shotgun (WGS) entry which is preliminary data.</text>
</comment>
<name>A0A0M8PD44_9EURO</name>
<accession>A0A0M8PD44</accession>
<keyword evidence="2" id="KW-1185">Reference proteome</keyword>
<dbReference type="Proteomes" id="UP000037696">
    <property type="component" value="Unassembled WGS sequence"/>
</dbReference>
<reference evidence="1 2" key="1">
    <citation type="submission" date="2015-08" db="EMBL/GenBank/DDBJ databases">
        <title>Genome sequencing of Penicillium nordicum.</title>
        <authorList>
            <person name="Nguyen H.D."/>
            <person name="Seifert K.A."/>
        </authorList>
    </citation>
    <scope>NUCLEOTIDE SEQUENCE [LARGE SCALE GENOMIC DNA]</scope>
    <source>
        <strain evidence="1 2">DAOMC 185683</strain>
    </source>
</reference>
<gene>
    <name evidence="1" type="ORF">ACN38_g3857</name>
</gene>
<dbReference type="EMBL" id="LHQQ01000047">
    <property type="protein sequence ID" value="KOS45240.1"/>
    <property type="molecule type" value="Genomic_DNA"/>
</dbReference>
<organism evidence="1 2">
    <name type="scientific">Penicillium nordicum</name>
    <dbReference type="NCBI Taxonomy" id="229535"/>
    <lineage>
        <taxon>Eukaryota</taxon>
        <taxon>Fungi</taxon>
        <taxon>Dikarya</taxon>
        <taxon>Ascomycota</taxon>
        <taxon>Pezizomycotina</taxon>
        <taxon>Eurotiomycetes</taxon>
        <taxon>Eurotiomycetidae</taxon>
        <taxon>Eurotiales</taxon>
        <taxon>Aspergillaceae</taxon>
        <taxon>Penicillium</taxon>
    </lineage>
</organism>
<protein>
    <submittedName>
        <fullName evidence="1">Uncharacterized protein</fullName>
    </submittedName>
</protein>
<proteinExistence type="predicted"/>
<evidence type="ECO:0000313" key="1">
    <source>
        <dbReference type="EMBL" id="KOS45240.1"/>
    </source>
</evidence>
<evidence type="ECO:0000313" key="2">
    <source>
        <dbReference type="Proteomes" id="UP000037696"/>
    </source>
</evidence>